<reference evidence="2" key="1">
    <citation type="submission" date="2023-03" db="EMBL/GenBank/DDBJ databases">
        <authorList>
            <person name="Steffen K."/>
            <person name="Cardenas P."/>
        </authorList>
    </citation>
    <scope>NUCLEOTIDE SEQUENCE</scope>
</reference>
<feature type="region of interest" description="Disordered" evidence="1">
    <location>
        <begin position="119"/>
        <end position="179"/>
    </location>
</feature>
<feature type="non-terminal residue" evidence="2">
    <location>
        <position position="256"/>
    </location>
</feature>
<comment type="caution">
    <text evidence="2">The sequence shown here is derived from an EMBL/GenBank/DDBJ whole genome shotgun (WGS) entry which is preliminary data.</text>
</comment>
<organism evidence="2 3">
    <name type="scientific">Geodia barretti</name>
    <name type="common">Barrett's horny sponge</name>
    <dbReference type="NCBI Taxonomy" id="519541"/>
    <lineage>
        <taxon>Eukaryota</taxon>
        <taxon>Metazoa</taxon>
        <taxon>Porifera</taxon>
        <taxon>Demospongiae</taxon>
        <taxon>Heteroscleromorpha</taxon>
        <taxon>Tetractinellida</taxon>
        <taxon>Astrophorina</taxon>
        <taxon>Geodiidae</taxon>
        <taxon>Geodia</taxon>
    </lineage>
</organism>
<gene>
    <name evidence="2" type="ORF">GBAR_LOCUS23527</name>
</gene>
<evidence type="ECO:0000313" key="2">
    <source>
        <dbReference type="EMBL" id="CAI8042341.1"/>
    </source>
</evidence>
<accession>A0AA35X7D8</accession>
<name>A0AA35X7D8_GEOBA</name>
<dbReference type="AlphaFoldDB" id="A0AA35X7D8"/>
<dbReference type="Proteomes" id="UP001174909">
    <property type="component" value="Unassembled WGS sequence"/>
</dbReference>
<dbReference type="EMBL" id="CASHTH010003258">
    <property type="protein sequence ID" value="CAI8042341.1"/>
    <property type="molecule type" value="Genomic_DNA"/>
</dbReference>
<sequence length="256" mass="27362">MEDGICEVDLPGLSPDEIETILSENSHWTSGEQFKNFFHSAVELSEMEAKLFSASGYESDSGYSTYDVSPITSSAPLQFGGCRPEVSTGYRSISPALTPVNPSTYISLSSSNPFQFGAGGHPPMHMSLHSTANSGNSGTGHTPTTPLPPSATSPDGDFAFFPPATPSYHHHPTGPAIIPPTRETAAYMIPGGHNGFPMPPTTPQHHQREFHLTQFPTAGVLPELRQQQQPESYDIDFPDILNETSTAGSGQVQCSG</sequence>
<protein>
    <submittedName>
        <fullName evidence="2">Uncharacterized protein</fullName>
    </submittedName>
</protein>
<proteinExistence type="predicted"/>
<keyword evidence="3" id="KW-1185">Reference proteome</keyword>
<evidence type="ECO:0000313" key="3">
    <source>
        <dbReference type="Proteomes" id="UP001174909"/>
    </source>
</evidence>
<evidence type="ECO:0000256" key="1">
    <source>
        <dbReference type="SAM" id="MobiDB-lite"/>
    </source>
</evidence>